<protein>
    <submittedName>
        <fullName evidence="10">Blast:Protein wech</fullName>
    </submittedName>
</protein>
<evidence type="ECO:0000313" key="10">
    <source>
        <dbReference type="EMBL" id="SPP75701.1"/>
    </source>
</evidence>
<dbReference type="Gene3D" id="2.120.10.30">
    <property type="entry name" value="TolB, C-terminal domain"/>
    <property type="match status" value="2"/>
</dbReference>
<dbReference type="PANTHER" id="PTHR24104">
    <property type="entry name" value="E3 UBIQUITIN-PROTEIN LIGASE NHLRC1-RELATED"/>
    <property type="match status" value="1"/>
</dbReference>
<dbReference type="InterPro" id="IPR011042">
    <property type="entry name" value="6-blade_b-propeller_TolB-like"/>
</dbReference>
<feature type="repeat" description="NHL" evidence="7">
    <location>
        <begin position="740"/>
        <end position="783"/>
    </location>
</feature>
<name>A0A3B0JSJ9_DROGU</name>
<organism evidence="10 11">
    <name type="scientific">Drosophila guanche</name>
    <name type="common">Fruit fly</name>
    <dbReference type="NCBI Taxonomy" id="7266"/>
    <lineage>
        <taxon>Eukaryota</taxon>
        <taxon>Metazoa</taxon>
        <taxon>Ecdysozoa</taxon>
        <taxon>Arthropoda</taxon>
        <taxon>Hexapoda</taxon>
        <taxon>Insecta</taxon>
        <taxon>Pterygota</taxon>
        <taxon>Neoptera</taxon>
        <taxon>Endopterygota</taxon>
        <taxon>Diptera</taxon>
        <taxon>Brachycera</taxon>
        <taxon>Muscomorpha</taxon>
        <taxon>Ephydroidea</taxon>
        <taxon>Drosophilidae</taxon>
        <taxon>Drosophila</taxon>
        <taxon>Sophophora</taxon>
    </lineage>
</organism>
<evidence type="ECO:0000256" key="2">
    <source>
        <dbReference type="ARBA" id="ARBA00022723"/>
    </source>
</evidence>
<dbReference type="PANTHER" id="PTHR24104:SF48">
    <property type="entry name" value="PROTEIN WECH"/>
    <property type="match status" value="1"/>
</dbReference>
<dbReference type="FunFam" id="2.120.10.30:FF:000074">
    <property type="entry name" value="Blast:Protein wech"/>
    <property type="match status" value="1"/>
</dbReference>
<feature type="compositionally biased region" description="Low complexity" evidence="8">
    <location>
        <begin position="105"/>
        <end position="115"/>
    </location>
</feature>
<proteinExistence type="predicted"/>
<evidence type="ECO:0000313" key="11">
    <source>
        <dbReference type="Proteomes" id="UP000268350"/>
    </source>
</evidence>
<evidence type="ECO:0000259" key="9">
    <source>
        <dbReference type="PROSITE" id="PS50119"/>
    </source>
</evidence>
<dbReference type="OrthoDB" id="342730at2759"/>
<evidence type="ECO:0000256" key="1">
    <source>
        <dbReference type="ARBA" id="ARBA00022473"/>
    </source>
</evidence>
<feature type="compositionally biased region" description="Polar residues" evidence="8">
    <location>
        <begin position="1"/>
        <end position="14"/>
    </location>
</feature>
<dbReference type="InterPro" id="IPR000315">
    <property type="entry name" value="Znf_B-box"/>
</dbReference>
<dbReference type="PROSITE" id="PS51125">
    <property type="entry name" value="NHL"/>
    <property type="match status" value="5"/>
</dbReference>
<feature type="domain" description="B box-type" evidence="9">
    <location>
        <begin position="116"/>
        <end position="161"/>
    </location>
</feature>
<feature type="repeat" description="NHL" evidence="7">
    <location>
        <begin position="693"/>
        <end position="735"/>
    </location>
</feature>
<dbReference type="Pfam" id="PF01436">
    <property type="entry name" value="NHL"/>
    <property type="match status" value="5"/>
</dbReference>
<dbReference type="CDD" id="cd19757">
    <property type="entry name" value="Bbox1"/>
    <property type="match status" value="1"/>
</dbReference>
<feature type="repeat" description="NHL" evidence="7">
    <location>
        <begin position="597"/>
        <end position="640"/>
    </location>
</feature>
<evidence type="ECO:0000256" key="5">
    <source>
        <dbReference type="ARBA" id="ARBA00022833"/>
    </source>
</evidence>
<evidence type="ECO:0000256" key="4">
    <source>
        <dbReference type="ARBA" id="ARBA00022771"/>
    </source>
</evidence>
<accession>A0A3B0JSJ9</accession>
<dbReference type="Pfam" id="PF22586">
    <property type="entry name" value="ANCHR-like_BBOX"/>
    <property type="match status" value="1"/>
</dbReference>
<dbReference type="SMART" id="SM00336">
    <property type="entry name" value="BBOX"/>
    <property type="match status" value="2"/>
</dbReference>
<dbReference type="Proteomes" id="UP000268350">
    <property type="component" value="Unassembled WGS sequence"/>
</dbReference>
<feature type="region of interest" description="Disordered" evidence="8">
    <location>
        <begin position="95"/>
        <end position="115"/>
    </location>
</feature>
<dbReference type="SUPFAM" id="SSF57845">
    <property type="entry name" value="B-box zinc-binding domain"/>
    <property type="match status" value="1"/>
</dbReference>
<dbReference type="GO" id="GO:0061630">
    <property type="term" value="F:ubiquitin protein ligase activity"/>
    <property type="evidence" value="ECO:0007669"/>
    <property type="project" value="TreeGrafter"/>
</dbReference>
<evidence type="ECO:0000256" key="3">
    <source>
        <dbReference type="ARBA" id="ARBA00022737"/>
    </source>
</evidence>
<dbReference type="AlphaFoldDB" id="A0A3B0JSJ9"/>
<reference evidence="11" key="1">
    <citation type="submission" date="2018-01" db="EMBL/GenBank/DDBJ databases">
        <authorList>
            <person name="Alioto T."/>
            <person name="Alioto T."/>
        </authorList>
    </citation>
    <scope>NUCLEOTIDE SEQUENCE [LARGE SCALE GENOMIC DNA]</scope>
</reference>
<keyword evidence="5" id="KW-0862">Zinc</keyword>
<feature type="domain" description="B box-type" evidence="9">
    <location>
        <begin position="182"/>
        <end position="222"/>
    </location>
</feature>
<keyword evidence="4 6" id="KW-0863">Zinc-finger</keyword>
<dbReference type="GO" id="GO:0043161">
    <property type="term" value="P:proteasome-mediated ubiquitin-dependent protein catabolic process"/>
    <property type="evidence" value="ECO:0007669"/>
    <property type="project" value="TreeGrafter"/>
</dbReference>
<dbReference type="CDD" id="cd14954">
    <property type="entry name" value="NHL_TRIM71_like"/>
    <property type="match status" value="1"/>
</dbReference>
<gene>
    <name evidence="10" type="ORF">DGUA_6G003559</name>
</gene>
<dbReference type="STRING" id="7266.A0A3B0JSJ9"/>
<dbReference type="InterPro" id="IPR001258">
    <property type="entry name" value="NHL_repeat"/>
</dbReference>
<dbReference type="GO" id="GO:0000209">
    <property type="term" value="P:protein polyubiquitination"/>
    <property type="evidence" value="ECO:0007669"/>
    <property type="project" value="TreeGrafter"/>
</dbReference>
<dbReference type="PROSITE" id="PS50119">
    <property type="entry name" value="ZF_BBOX"/>
    <property type="match status" value="2"/>
</dbReference>
<feature type="repeat" description="NHL" evidence="7">
    <location>
        <begin position="550"/>
        <end position="593"/>
    </location>
</feature>
<dbReference type="GO" id="GO:0008270">
    <property type="term" value="F:zinc ion binding"/>
    <property type="evidence" value="ECO:0007669"/>
    <property type="project" value="UniProtKB-KW"/>
</dbReference>
<dbReference type="SUPFAM" id="SSF101898">
    <property type="entry name" value="NHL repeat"/>
    <property type="match status" value="1"/>
</dbReference>
<keyword evidence="11" id="KW-1185">Reference proteome</keyword>
<dbReference type="Gene3D" id="3.30.160.60">
    <property type="entry name" value="Classic Zinc Finger"/>
    <property type="match status" value="1"/>
</dbReference>
<dbReference type="OMA" id="DDKNMPI"/>
<evidence type="ECO:0000256" key="7">
    <source>
        <dbReference type="PROSITE-ProRule" id="PRU00504"/>
    </source>
</evidence>
<evidence type="ECO:0000256" key="8">
    <source>
        <dbReference type="SAM" id="MobiDB-lite"/>
    </source>
</evidence>
<dbReference type="Pfam" id="PF00643">
    <property type="entry name" value="zf-B_box"/>
    <property type="match status" value="1"/>
</dbReference>
<evidence type="ECO:0000256" key="6">
    <source>
        <dbReference type="PROSITE-ProRule" id="PRU00024"/>
    </source>
</evidence>
<keyword evidence="1" id="KW-0217">Developmental protein</keyword>
<sequence>MMELLSNNSVPQQMASSNTASANGVASSNANGSGGSVSSNASNSSERLLAGILESFPAWDLNVGLLPNVGQSSPPRTDFFINNFLGGLDTHGDFSIGPIGSGPRSNPKMSPESSNNSSISCGWCEVSASIRCLECNEFMCNDCLREHRNSPLSSNHSIVSLPTPIGASPTGGGSTNAHTPPSSNFICDIHNEMLRYVCDYCRKLVCQCCTLHEHKEHSYASIQSFMVGSKEKLEGAIESSQVGTRCIKSSIDKALAFIRLIERNCSELSDNIRKAFRQFIIAIEDRERFLLDFVEKLRMRRLAILHDQMAGLKSALAGLSETSDMLSKVADNALSMDQIEIAMKLTNGQRQMEQFAGIYKDLQPKQEVFAFAPPDYSLLQDIRNQGGVILVDDKNLPIVTSTSGIVPSVSNVNAVTAASVGIGGIGVGVGNGVGVNVGVNVGVGGGVGVGVGPGNGMDLAFGIGSIANNPLSVASSNVRRPLLRDNSFRIPSPIMQPRGGSACGMTSAALDWELNGLRSSPGLHFSAPRTTQAIPGCMDLVKVRNSNSLSLSFATEGHEDGQVSRPWGLCVDKMGHVLVSDRRNNRVQVFNPDGSLKFKFGRKGVGNGEFDLPAGICVDVDNRIIVVDKDNHRVQIFTASGVFLLKFGSYGKEYGQFQYPWDVAVNSRRQIVVTDSRNHRIQQFDSEGRFIRQIVFDNHGQTKGIASPRGVCYTPTGNIIVSDFDNHCLYLIDPDINDILSVKGHEGSGFHEFNRPSGLCCDDEGRIIVADSKNQRILVFNQNLDFMWDIEVRPSINPLMPPTLDEKDRTCDVAMMPDGRIVFLIELSPDSKEGSNPYKRFVHVF</sequence>
<feature type="region of interest" description="Disordered" evidence="8">
    <location>
        <begin position="1"/>
        <end position="40"/>
    </location>
</feature>
<dbReference type="InterPro" id="IPR050952">
    <property type="entry name" value="TRIM-NHL_E3_ligases"/>
</dbReference>
<dbReference type="EMBL" id="OUUW01000001">
    <property type="protein sequence ID" value="SPP75701.1"/>
    <property type="molecule type" value="Genomic_DNA"/>
</dbReference>
<feature type="repeat" description="NHL" evidence="7">
    <location>
        <begin position="644"/>
        <end position="687"/>
    </location>
</feature>
<keyword evidence="2" id="KW-0479">Metal-binding</keyword>
<feature type="compositionally biased region" description="Low complexity" evidence="8">
    <location>
        <begin position="15"/>
        <end position="40"/>
    </location>
</feature>
<keyword evidence="3" id="KW-0677">Repeat</keyword>
<dbReference type="FunFam" id="2.120.10.30:FF:000080">
    <property type="entry name" value="E3 ubiquitin-protein ligase TRIM71"/>
    <property type="match status" value="1"/>
</dbReference>
<dbReference type="CDD" id="cd19794">
    <property type="entry name" value="Bbox2_TRIM66-like"/>
    <property type="match status" value="1"/>
</dbReference>
<dbReference type="Gene3D" id="4.10.830.40">
    <property type="match status" value="1"/>
</dbReference>